<evidence type="ECO:0000256" key="4">
    <source>
        <dbReference type="ARBA" id="ARBA00022692"/>
    </source>
</evidence>
<keyword evidence="5 9" id="KW-0653">Protein transport</keyword>
<comment type="caution">
    <text evidence="10">The sequence shown here is derived from an EMBL/GenBank/DDBJ whole genome shotgun (WGS) entry which is preliminary data.</text>
</comment>
<comment type="similarity">
    <text evidence="2 9">Belongs to the SecG family.</text>
</comment>
<evidence type="ECO:0000313" key="11">
    <source>
        <dbReference type="Proteomes" id="UP000176273"/>
    </source>
</evidence>
<keyword evidence="8 9" id="KW-0472">Membrane</keyword>
<dbReference type="STRING" id="1798468.A2110_02625"/>
<comment type="subcellular location">
    <subcellularLocation>
        <location evidence="9">Cell membrane</location>
        <topology evidence="9">Multi-pass membrane protein</topology>
    </subcellularLocation>
    <subcellularLocation>
        <location evidence="1">Membrane</location>
        <topology evidence="1">Multi-pass membrane protein</topology>
    </subcellularLocation>
</comment>
<dbReference type="Pfam" id="PF03840">
    <property type="entry name" value="SecG"/>
    <property type="match status" value="1"/>
</dbReference>
<evidence type="ECO:0000313" key="10">
    <source>
        <dbReference type="EMBL" id="OGG37471.1"/>
    </source>
</evidence>
<evidence type="ECO:0000256" key="6">
    <source>
        <dbReference type="ARBA" id="ARBA00022989"/>
    </source>
</evidence>
<evidence type="ECO:0000256" key="1">
    <source>
        <dbReference type="ARBA" id="ARBA00004141"/>
    </source>
</evidence>
<sequence>MLTLLQIIVAIILIVLVLLQERGGGLGALGGGGGAGMPYETRRGIGKLLFWGTIVSAVVFVVLSVLNLIY</sequence>
<keyword evidence="3 9" id="KW-0813">Transport</keyword>
<evidence type="ECO:0000256" key="5">
    <source>
        <dbReference type="ARBA" id="ARBA00022927"/>
    </source>
</evidence>
<comment type="function">
    <text evidence="9">Involved in protein export. Participates in an early event of protein translocation.</text>
</comment>
<gene>
    <name evidence="10" type="ORF">A2110_02625</name>
</gene>
<keyword evidence="7 9" id="KW-0811">Translocation</keyword>
<feature type="transmembrane region" description="Helical" evidence="9">
    <location>
        <begin position="48"/>
        <end position="69"/>
    </location>
</feature>
<dbReference type="NCBIfam" id="TIGR00810">
    <property type="entry name" value="secG"/>
    <property type="match status" value="1"/>
</dbReference>
<reference evidence="10 11" key="1">
    <citation type="journal article" date="2016" name="Nat. Commun.">
        <title>Thousands of microbial genomes shed light on interconnected biogeochemical processes in an aquifer system.</title>
        <authorList>
            <person name="Anantharaman K."/>
            <person name="Brown C.T."/>
            <person name="Hug L.A."/>
            <person name="Sharon I."/>
            <person name="Castelle C.J."/>
            <person name="Probst A.J."/>
            <person name="Thomas B.C."/>
            <person name="Singh A."/>
            <person name="Wilkins M.J."/>
            <person name="Karaoz U."/>
            <person name="Brodie E.L."/>
            <person name="Williams K.H."/>
            <person name="Hubbard S.S."/>
            <person name="Banfield J.F."/>
        </authorList>
    </citation>
    <scope>NUCLEOTIDE SEQUENCE [LARGE SCALE GENOMIC DNA]</scope>
</reference>
<protein>
    <recommendedName>
        <fullName evidence="9">Protein-export membrane protein SecG</fullName>
    </recommendedName>
</protein>
<evidence type="ECO:0000256" key="3">
    <source>
        <dbReference type="ARBA" id="ARBA00022448"/>
    </source>
</evidence>
<proteinExistence type="inferred from homology"/>
<evidence type="ECO:0000256" key="7">
    <source>
        <dbReference type="ARBA" id="ARBA00023010"/>
    </source>
</evidence>
<keyword evidence="4 9" id="KW-0812">Transmembrane</keyword>
<dbReference type="InterPro" id="IPR004692">
    <property type="entry name" value="SecG"/>
</dbReference>
<dbReference type="GO" id="GO:0015450">
    <property type="term" value="F:protein-transporting ATPase activity"/>
    <property type="evidence" value="ECO:0007669"/>
    <property type="project" value="UniProtKB-UniRule"/>
</dbReference>
<dbReference type="Proteomes" id="UP000176273">
    <property type="component" value="Unassembled WGS sequence"/>
</dbReference>
<dbReference type="GO" id="GO:0005886">
    <property type="term" value="C:plasma membrane"/>
    <property type="evidence" value="ECO:0007669"/>
    <property type="project" value="UniProtKB-SubCell"/>
</dbReference>
<accession>A0A1F6BKL8</accession>
<dbReference type="AlphaFoldDB" id="A0A1F6BKL8"/>
<keyword evidence="9" id="KW-1003">Cell membrane</keyword>
<dbReference type="GO" id="GO:0009306">
    <property type="term" value="P:protein secretion"/>
    <property type="evidence" value="ECO:0007669"/>
    <property type="project" value="UniProtKB-UniRule"/>
</dbReference>
<name>A0A1F6BKL8_9BACT</name>
<comment type="caution">
    <text evidence="9">Lacks conserved residue(s) required for the propagation of feature annotation.</text>
</comment>
<evidence type="ECO:0000256" key="8">
    <source>
        <dbReference type="ARBA" id="ARBA00023136"/>
    </source>
</evidence>
<evidence type="ECO:0000256" key="2">
    <source>
        <dbReference type="ARBA" id="ARBA00008445"/>
    </source>
</evidence>
<dbReference type="EMBL" id="MFKH01000010">
    <property type="protein sequence ID" value="OGG37471.1"/>
    <property type="molecule type" value="Genomic_DNA"/>
</dbReference>
<keyword evidence="6 9" id="KW-1133">Transmembrane helix</keyword>
<evidence type="ECO:0000256" key="9">
    <source>
        <dbReference type="RuleBase" id="RU365087"/>
    </source>
</evidence>
<organism evidence="10 11">
    <name type="scientific">Candidatus Jorgensenbacteria bacterium GWA1_54_12</name>
    <dbReference type="NCBI Taxonomy" id="1798468"/>
    <lineage>
        <taxon>Bacteria</taxon>
        <taxon>Candidatus Joergenseniibacteriota</taxon>
    </lineage>
</organism>